<proteinExistence type="predicted"/>
<evidence type="ECO:0000259" key="11">
    <source>
        <dbReference type="PROSITE" id="PS51007"/>
    </source>
</evidence>
<dbReference type="GO" id="GO:0009055">
    <property type="term" value="F:electron transfer activity"/>
    <property type="evidence" value="ECO:0007669"/>
    <property type="project" value="InterPro"/>
</dbReference>
<dbReference type="Gene3D" id="1.10.760.10">
    <property type="entry name" value="Cytochrome c-like domain"/>
    <property type="match status" value="2"/>
</dbReference>
<dbReference type="AlphaFoldDB" id="A0A923I9W0"/>
<dbReference type="PIRSF" id="PIRSF000294">
    <property type="entry name" value="Cytochrome-c_peroxidase"/>
    <property type="match status" value="1"/>
</dbReference>
<feature type="binding site" description="covalent" evidence="8">
    <location>
        <position position="236"/>
    </location>
    <ligand>
        <name>heme c</name>
        <dbReference type="ChEBI" id="CHEBI:61717"/>
        <label>2</label>
    </ligand>
</feature>
<feature type="binding site" description="covalent" evidence="8">
    <location>
        <position position="233"/>
    </location>
    <ligand>
        <name>heme c</name>
        <dbReference type="ChEBI" id="CHEBI:61717"/>
        <label>2</label>
    </ligand>
</feature>
<evidence type="ECO:0000256" key="8">
    <source>
        <dbReference type="PIRSR" id="PIRSR000294-1"/>
    </source>
</evidence>
<feature type="binding site" description="covalent" evidence="8">
    <location>
        <position position="83"/>
    </location>
    <ligand>
        <name>heme c</name>
        <dbReference type="ChEBI" id="CHEBI:61717"/>
        <label>1</label>
    </ligand>
</feature>
<evidence type="ECO:0000256" key="1">
    <source>
        <dbReference type="ARBA" id="ARBA00004418"/>
    </source>
</evidence>
<feature type="domain" description="Cytochrome c" evidence="11">
    <location>
        <begin position="217"/>
        <end position="369"/>
    </location>
</feature>
<dbReference type="InterPro" id="IPR023929">
    <property type="entry name" value="MbnH-like"/>
</dbReference>
<dbReference type="InterPro" id="IPR026259">
    <property type="entry name" value="MauG/Cytc_peroxidase"/>
</dbReference>
<dbReference type="InterPro" id="IPR009056">
    <property type="entry name" value="Cyt_c-like_dom"/>
</dbReference>
<dbReference type="PROSITE" id="PS51007">
    <property type="entry name" value="CYTC"/>
    <property type="match status" value="2"/>
</dbReference>
<feature type="domain" description="Cytochrome c" evidence="11">
    <location>
        <begin position="58"/>
        <end position="195"/>
    </location>
</feature>
<gene>
    <name evidence="12" type="ORF">H8K47_08055</name>
</gene>
<keyword evidence="4 10" id="KW-0732">Signal</keyword>
<keyword evidence="7 9" id="KW-0408">Iron</keyword>
<dbReference type="EMBL" id="JACOGG010000007">
    <property type="protein sequence ID" value="MBC3935310.1"/>
    <property type="molecule type" value="Genomic_DNA"/>
</dbReference>
<dbReference type="GO" id="GO:0020037">
    <property type="term" value="F:heme binding"/>
    <property type="evidence" value="ECO:0007669"/>
    <property type="project" value="InterPro"/>
</dbReference>
<name>A0A923I9W0_9BURK</name>
<feature type="signal peptide" evidence="10">
    <location>
        <begin position="1"/>
        <end position="24"/>
    </location>
</feature>
<dbReference type="GO" id="GO:0046872">
    <property type="term" value="F:metal ion binding"/>
    <property type="evidence" value="ECO:0007669"/>
    <property type="project" value="UniProtKB-KW"/>
</dbReference>
<keyword evidence="3 9" id="KW-0479">Metal-binding</keyword>
<evidence type="ECO:0000256" key="9">
    <source>
        <dbReference type="PIRSR" id="PIRSR000294-2"/>
    </source>
</evidence>
<dbReference type="InterPro" id="IPR036909">
    <property type="entry name" value="Cyt_c-like_dom_sf"/>
</dbReference>
<sequence length="383" mass="41574">MLSGLTLLASTVMLLACGSGGVGGGGPSSTHSHSTPVTPALNGFPAAIIPASNPYTEEKMQLGRQLFYDTRLSGNGSQSCASCHQQDKAFTDGRPLAIGSTGETHPRNSQGLANVVYHATLTWANPALTELERQMEVPMFGEHPVEMGINDQNKNTVLSRFRQDPAVMKQFQAAFPKDADPVSFANIIAAIASFERALVSSDSRYDQFLQKKATLSASELRGMNLFMGEKAECFHCHGSFNFNDQVKFQGLSQVDTPFHNTGLYNIDGKGGFPFPNRGLFESTLRAQDMGAFRAPSLRNVAVTAPYMHDGSIATLKDVLDFYAAGGRHITSGIYAGDGRTNPYKSDLITRINLSEQDKSDLIDFLGTLTDEKFLKNPRFSNPN</sequence>
<comment type="PTM">
    <text evidence="8">Binds 2 heme groups per subunit.</text>
</comment>
<reference evidence="12" key="1">
    <citation type="submission" date="2020-08" db="EMBL/GenBank/DDBJ databases">
        <title>Novel species isolated from subtropical streams in China.</title>
        <authorList>
            <person name="Lu H."/>
        </authorList>
    </citation>
    <scope>NUCLEOTIDE SEQUENCE</scope>
    <source>
        <strain evidence="12">CY7W</strain>
    </source>
</reference>
<dbReference type="SUPFAM" id="SSF46626">
    <property type="entry name" value="Cytochrome c"/>
    <property type="match status" value="2"/>
</dbReference>
<comment type="cofactor">
    <cofactor evidence="8">
        <name>heme</name>
        <dbReference type="ChEBI" id="CHEBI:30413"/>
    </cofactor>
    <text evidence="8">Binds 2 heme groups.</text>
</comment>
<evidence type="ECO:0000256" key="10">
    <source>
        <dbReference type="SAM" id="SignalP"/>
    </source>
</evidence>
<evidence type="ECO:0000256" key="4">
    <source>
        <dbReference type="ARBA" id="ARBA00022729"/>
    </source>
</evidence>
<dbReference type="InterPro" id="IPR051395">
    <property type="entry name" value="Cytochrome_c_Peroxidase/MauG"/>
</dbReference>
<evidence type="ECO:0000256" key="5">
    <source>
        <dbReference type="ARBA" id="ARBA00022764"/>
    </source>
</evidence>
<organism evidence="12 13">
    <name type="scientific">Undibacterium rugosum</name>
    <dbReference type="NCBI Taxonomy" id="2762291"/>
    <lineage>
        <taxon>Bacteria</taxon>
        <taxon>Pseudomonadati</taxon>
        <taxon>Pseudomonadota</taxon>
        <taxon>Betaproteobacteria</taxon>
        <taxon>Burkholderiales</taxon>
        <taxon>Oxalobacteraceae</taxon>
        <taxon>Undibacterium</taxon>
    </lineage>
</organism>
<dbReference type="InterPro" id="IPR004852">
    <property type="entry name" value="Di-haem_cyt_c_peroxidsae"/>
</dbReference>
<evidence type="ECO:0000256" key="2">
    <source>
        <dbReference type="ARBA" id="ARBA00022617"/>
    </source>
</evidence>
<feature type="binding site" description="covalent" evidence="8">
    <location>
        <position position="80"/>
    </location>
    <ligand>
        <name>heme c</name>
        <dbReference type="ChEBI" id="CHEBI:61717"/>
        <label>1</label>
    </ligand>
</feature>
<evidence type="ECO:0000256" key="6">
    <source>
        <dbReference type="ARBA" id="ARBA00023002"/>
    </source>
</evidence>
<comment type="subcellular location">
    <subcellularLocation>
        <location evidence="1">Periplasm</location>
    </subcellularLocation>
</comment>
<feature type="binding site" description="axial binding residue" evidence="9">
    <location>
        <position position="84"/>
    </location>
    <ligand>
        <name>heme c</name>
        <dbReference type="ChEBI" id="CHEBI:61717"/>
        <label>1</label>
    </ligand>
    <ligandPart>
        <name>Fe</name>
        <dbReference type="ChEBI" id="CHEBI:18248"/>
    </ligandPart>
</feature>
<comment type="caution">
    <text evidence="12">The sequence shown here is derived from an EMBL/GenBank/DDBJ whole genome shotgun (WGS) entry which is preliminary data.</text>
</comment>
<keyword evidence="6" id="KW-0560">Oxidoreductase</keyword>
<dbReference type="GO" id="GO:0042597">
    <property type="term" value="C:periplasmic space"/>
    <property type="evidence" value="ECO:0007669"/>
    <property type="project" value="UniProtKB-SubCell"/>
</dbReference>
<evidence type="ECO:0000256" key="3">
    <source>
        <dbReference type="ARBA" id="ARBA00022723"/>
    </source>
</evidence>
<evidence type="ECO:0000313" key="12">
    <source>
        <dbReference type="EMBL" id="MBC3935310.1"/>
    </source>
</evidence>
<dbReference type="PANTHER" id="PTHR30600">
    <property type="entry name" value="CYTOCHROME C PEROXIDASE-RELATED"/>
    <property type="match status" value="1"/>
</dbReference>
<keyword evidence="5" id="KW-0574">Periplasm</keyword>
<dbReference type="Proteomes" id="UP000612361">
    <property type="component" value="Unassembled WGS sequence"/>
</dbReference>
<evidence type="ECO:0000256" key="7">
    <source>
        <dbReference type="ARBA" id="ARBA00023004"/>
    </source>
</evidence>
<evidence type="ECO:0000313" key="13">
    <source>
        <dbReference type="Proteomes" id="UP000612361"/>
    </source>
</evidence>
<protein>
    <submittedName>
        <fullName evidence="12">Di-heme enzyme</fullName>
    </submittedName>
</protein>
<accession>A0A923I9W0</accession>
<feature type="binding site" description="axial binding residue" evidence="9">
    <location>
        <position position="237"/>
    </location>
    <ligand>
        <name>heme c</name>
        <dbReference type="ChEBI" id="CHEBI:61717"/>
        <label>2</label>
    </ligand>
    <ligandPart>
        <name>Fe</name>
        <dbReference type="ChEBI" id="CHEBI:18248"/>
    </ligandPart>
</feature>
<keyword evidence="13" id="KW-1185">Reference proteome</keyword>
<dbReference type="Pfam" id="PF03150">
    <property type="entry name" value="CCP_MauG"/>
    <property type="match status" value="1"/>
</dbReference>
<keyword evidence="2 8" id="KW-0349">Heme</keyword>
<dbReference type="NCBIfam" id="TIGR04039">
    <property type="entry name" value="MXAN_0977_Heme2"/>
    <property type="match status" value="1"/>
</dbReference>
<dbReference type="GO" id="GO:0004130">
    <property type="term" value="F:cytochrome-c peroxidase activity"/>
    <property type="evidence" value="ECO:0007669"/>
    <property type="project" value="TreeGrafter"/>
</dbReference>
<dbReference type="PANTHER" id="PTHR30600:SF14">
    <property type="entry name" value="CYTOCHROME C PEROXIDASE"/>
    <property type="match status" value="1"/>
</dbReference>
<feature type="chain" id="PRO_5038024553" evidence="10">
    <location>
        <begin position="25"/>
        <end position="383"/>
    </location>
</feature>